<keyword evidence="7 9" id="KW-0868">Chloride</keyword>
<evidence type="ECO:0000313" key="12">
    <source>
        <dbReference type="EMBL" id="KAK8845412.1"/>
    </source>
</evidence>
<feature type="transmembrane region" description="Helical" evidence="9">
    <location>
        <begin position="307"/>
        <end position="327"/>
    </location>
</feature>
<dbReference type="PRINTS" id="PR00762">
    <property type="entry name" value="CLCHANNEL"/>
</dbReference>
<evidence type="ECO:0000256" key="8">
    <source>
        <dbReference type="PROSITE-ProRule" id="PRU00703"/>
    </source>
</evidence>
<dbReference type="InterPro" id="IPR000644">
    <property type="entry name" value="CBS_dom"/>
</dbReference>
<dbReference type="Gene3D" id="3.90.1280.20">
    <property type="match status" value="1"/>
</dbReference>
<dbReference type="GO" id="GO:0000324">
    <property type="term" value="C:fungal-type vacuole"/>
    <property type="evidence" value="ECO:0007669"/>
    <property type="project" value="TreeGrafter"/>
</dbReference>
<dbReference type="SUPFAM" id="SSF54631">
    <property type="entry name" value="CBS-domain pair"/>
    <property type="match status" value="1"/>
</dbReference>
<evidence type="ECO:0000256" key="2">
    <source>
        <dbReference type="ARBA" id="ARBA00022448"/>
    </source>
</evidence>
<dbReference type="SMART" id="SM00116">
    <property type="entry name" value="CBS"/>
    <property type="match status" value="2"/>
</dbReference>
<dbReference type="GO" id="GO:0005794">
    <property type="term" value="C:Golgi apparatus"/>
    <property type="evidence" value="ECO:0007669"/>
    <property type="project" value="TreeGrafter"/>
</dbReference>
<feature type="transmembrane region" description="Helical" evidence="9">
    <location>
        <begin position="463"/>
        <end position="484"/>
    </location>
</feature>
<feature type="region of interest" description="Disordered" evidence="10">
    <location>
        <begin position="790"/>
        <end position="834"/>
    </location>
</feature>
<dbReference type="Proteomes" id="UP001388673">
    <property type="component" value="Unassembled WGS sequence"/>
</dbReference>
<evidence type="ECO:0000313" key="13">
    <source>
        <dbReference type="Proteomes" id="UP001388673"/>
    </source>
</evidence>
<dbReference type="FunFam" id="1.10.3080.10:FF:000011">
    <property type="entry name" value="Chloride channel protein"/>
    <property type="match status" value="1"/>
</dbReference>
<evidence type="ECO:0000256" key="7">
    <source>
        <dbReference type="ARBA" id="ARBA00023214"/>
    </source>
</evidence>
<feature type="transmembrane region" description="Helical" evidence="9">
    <location>
        <begin position="271"/>
        <end position="295"/>
    </location>
</feature>
<name>A0AAW0YUN8_9TREE</name>
<evidence type="ECO:0000256" key="10">
    <source>
        <dbReference type="SAM" id="MobiDB-lite"/>
    </source>
</evidence>
<keyword evidence="13" id="KW-1185">Reference proteome</keyword>
<dbReference type="PANTHER" id="PTHR45711">
    <property type="entry name" value="CHLORIDE CHANNEL PROTEIN"/>
    <property type="match status" value="1"/>
</dbReference>
<feature type="domain" description="CBS" evidence="11">
    <location>
        <begin position="601"/>
        <end position="660"/>
    </location>
</feature>
<evidence type="ECO:0000259" key="11">
    <source>
        <dbReference type="PROSITE" id="PS51371"/>
    </source>
</evidence>
<dbReference type="GO" id="GO:0005783">
    <property type="term" value="C:endoplasmic reticulum"/>
    <property type="evidence" value="ECO:0007669"/>
    <property type="project" value="TreeGrafter"/>
</dbReference>
<feature type="transmembrane region" description="Helical" evidence="9">
    <location>
        <begin position="169"/>
        <end position="190"/>
    </location>
</feature>
<feature type="transmembrane region" description="Helical" evidence="9">
    <location>
        <begin position="527"/>
        <end position="554"/>
    </location>
</feature>
<dbReference type="Gene3D" id="3.10.580.20">
    <property type="match status" value="1"/>
</dbReference>
<dbReference type="Pfam" id="PF00571">
    <property type="entry name" value="CBS"/>
    <property type="match status" value="2"/>
</dbReference>
<dbReference type="GO" id="GO:0005886">
    <property type="term" value="C:plasma membrane"/>
    <property type="evidence" value="ECO:0007669"/>
    <property type="project" value="TreeGrafter"/>
</dbReference>
<evidence type="ECO:0000256" key="6">
    <source>
        <dbReference type="ARBA" id="ARBA00023136"/>
    </source>
</evidence>
<dbReference type="InterPro" id="IPR046342">
    <property type="entry name" value="CBS_dom_sf"/>
</dbReference>
<dbReference type="GO" id="GO:0006879">
    <property type="term" value="P:intracellular iron ion homeostasis"/>
    <property type="evidence" value="ECO:0007669"/>
    <property type="project" value="TreeGrafter"/>
</dbReference>
<keyword evidence="6 9" id="KW-0472">Membrane</keyword>
<keyword evidence="2 9" id="KW-0813">Transport</keyword>
<evidence type="ECO:0000256" key="5">
    <source>
        <dbReference type="ARBA" id="ARBA00023065"/>
    </source>
</evidence>
<accession>A0AAW0YUN8</accession>
<dbReference type="Gene3D" id="1.10.3080.10">
    <property type="entry name" value="Clc chloride channel"/>
    <property type="match status" value="1"/>
</dbReference>
<gene>
    <name evidence="12" type="ORF">IAR55_006125</name>
</gene>
<dbReference type="PROSITE" id="PS51371">
    <property type="entry name" value="CBS"/>
    <property type="match status" value="2"/>
</dbReference>
<dbReference type="GO" id="GO:0006878">
    <property type="term" value="P:intracellular copper ion homeostasis"/>
    <property type="evidence" value="ECO:0007669"/>
    <property type="project" value="TreeGrafter"/>
</dbReference>
<protein>
    <recommendedName>
        <fullName evidence="9">Chloride channel protein</fullName>
    </recommendedName>
</protein>
<dbReference type="SUPFAM" id="SSF81340">
    <property type="entry name" value="Clc chloride channel"/>
    <property type="match status" value="1"/>
</dbReference>
<evidence type="ECO:0000256" key="1">
    <source>
        <dbReference type="ARBA" id="ARBA00004141"/>
    </source>
</evidence>
<comment type="subcellular location">
    <subcellularLocation>
        <location evidence="1 9">Membrane</location>
        <topology evidence="1 9">Multi-pass membrane protein</topology>
    </subcellularLocation>
</comment>
<feature type="transmembrane region" description="Helical" evidence="9">
    <location>
        <begin position="348"/>
        <end position="368"/>
    </location>
</feature>
<organism evidence="12 13">
    <name type="scientific">Kwoniella newhampshirensis</name>
    <dbReference type="NCBI Taxonomy" id="1651941"/>
    <lineage>
        <taxon>Eukaryota</taxon>
        <taxon>Fungi</taxon>
        <taxon>Dikarya</taxon>
        <taxon>Basidiomycota</taxon>
        <taxon>Agaricomycotina</taxon>
        <taxon>Tremellomycetes</taxon>
        <taxon>Tremellales</taxon>
        <taxon>Cryptococcaceae</taxon>
        <taxon>Kwoniella</taxon>
    </lineage>
</organism>
<dbReference type="AlphaFoldDB" id="A0AAW0YUN8"/>
<dbReference type="InterPro" id="IPR014743">
    <property type="entry name" value="Cl-channel_core"/>
</dbReference>
<comment type="caution">
    <text evidence="12">The sequence shown here is derived from an EMBL/GenBank/DDBJ whole genome shotgun (WGS) entry which is preliminary data.</text>
</comment>
<feature type="compositionally biased region" description="Low complexity" evidence="10">
    <location>
        <begin position="798"/>
        <end position="815"/>
    </location>
</feature>
<keyword evidence="4 9" id="KW-1133">Transmembrane helix</keyword>
<dbReference type="KEGG" id="kne:92183383"/>
<sequence length="907" mass="98702">MSYPPTSVERGNPEASGLLSPTHGDALPAGDTNHDEEEERDLIRRYEDFSTVDWIQDSLHERTEHSKSPTNPFVARLDQIDGAFGYVWRMLRRALEEGESWVVITLVGVLIGISAGLISIITAWLSDIKMGYCTTGWWLSQKFCCLEIADEGEGCAEWRNWGGVEPFRWIAYICFAAMFSFSAAYLVRCFAPYAAGSGISEIKCILGGFIIKGFLSVETFLIKGLTLPLAIASGLSVGKEGPSVHVACSIGNVVARTFTRYDRSHLKMREIVTAASAAGVAVAFGSPIGGVLFSIEEMNQTFSNRTMWRSFVCALVATFTLSSMDPFRTGKLVLFQVAYDRDWHYFEIPAYVLIGIFGGLYGAFVIKFNLQVAAFRRKHLSQHGVAEAVVLATITAAVGYLNRFLRIDMTESLSLLFRECEGGGDHEGLCQTSAQWRMVNSLLLATIVRTGLIVISYGCKVPAGIFIPSMAVGATFGRMIGILVKALHTTYPEAPWFATCAPDAPCITPGTYAFLGAAAALGGVTRITVTVVVIMFELTGALTYILPTMIVLLVTKAVSDQFGGGGIADQMIRFNGYPFLEKEDKEDATDHAFIEPIANVMKKDIIMMEATGVPLQHIAEIVQSTNFQGFPVVKSDEDHTIIGFVRKNELRYALEKARRTRSLAPNAICTFQAIAPLPGLSNGEAGGSTSGGESSGFLQRPDIVFPGLKRKGSSSRGMSPSMRRESGVEVEEVDFGQYVDETPLTVSPKMPLEIVMQLFRRMGPRVILVSNQGQLVGLVTIKDVLRHEVSEQHRHARSTSAPSHSAPLSSSHLSTGGAGSGGAGGGGHARVDSNGWETSWTAVEEEQGSQGLEIALEEGLTWARSGMNRVWNVGLETWRGVTGSNDNRRGGGREQFEYELNEERSTT</sequence>
<dbReference type="PANTHER" id="PTHR45711:SF9">
    <property type="entry name" value="ANION_PROTON EXCHANGE TRANSPORTER GEF1"/>
    <property type="match status" value="1"/>
</dbReference>
<feature type="transmembrane region" description="Helical" evidence="9">
    <location>
        <begin position="496"/>
        <end position="521"/>
    </location>
</feature>
<feature type="transmembrane region" description="Helical" evidence="9">
    <location>
        <begin position="439"/>
        <end position="457"/>
    </location>
</feature>
<feature type="compositionally biased region" description="Gly residues" evidence="10">
    <location>
        <begin position="816"/>
        <end position="828"/>
    </location>
</feature>
<feature type="transmembrane region" description="Helical" evidence="9">
    <location>
        <begin position="101"/>
        <end position="125"/>
    </location>
</feature>
<feature type="region of interest" description="Disordered" evidence="10">
    <location>
        <begin position="1"/>
        <end position="39"/>
    </location>
</feature>
<dbReference type="CDD" id="cd04591">
    <property type="entry name" value="CBS_pair_voltage-gated_CLC_euk_bac"/>
    <property type="match status" value="1"/>
</dbReference>
<dbReference type="GO" id="GO:0005769">
    <property type="term" value="C:early endosome"/>
    <property type="evidence" value="ECO:0007669"/>
    <property type="project" value="TreeGrafter"/>
</dbReference>
<dbReference type="Pfam" id="PF00654">
    <property type="entry name" value="Voltage_CLC"/>
    <property type="match status" value="1"/>
</dbReference>
<evidence type="ECO:0000256" key="4">
    <source>
        <dbReference type="ARBA" id="ARBA00022989"/>
    </source>
</evidence>
<keyword evidence="3 9" id="KW-0812">Transmembrane</keyword>
<keyword evidence="5 9" id="KW-0406">Ion transport</keyword>
<feature type="domain" description="CBS" evidence="11">
    <location>
        <begin position="739"/>
        <end position="797"/>
    </location>
</feature>
<evidence type="ECO:0000256" key="3">
    <source>
        <dbReference type="ARBA" id="ARBA00022692"/>
    </source>
</evidence>
<dbReference type="RefSeq" id="XP_066800220.1">
    <property type="nucleotide sequence ID" value="XM_066949212.1"/>
</dbReference>
<reference evidence="12 13" key="1">
    <citation type="journal article" date="2024" name="bioRxiv">
        <title>Comparative genomics of Cryptococcus and Kwoniella reveals pathogenesis evolution and contrasting karyotype dynamics via intercentromeric recombination or chromosome fusion.</title>
        <authorList>
            <person name="Coelho M.A."/>
            <person name="David-Palma M."/>
            <person name="Shea T."/>
            <person name="Bowers K."/>
            <person name="McGinley-Smith S."/>
            <person name="Mohammad A.W."/>
            <person name="Gnirke A."/>
            <person name="Yurkov A.M."/>
            <person name="Nowrousian M."/>
            <person name="Sun S."/>
            <person name="Cuomo C.A."/>
            <person name="Heitman J."/>
        </authorList>
    </citation>
    <scope>NUCLEOTIDE SEQUENCE [LARGE SCALE GENOMIC DNA]</scope>
    <source>
        <strain evidence="12 13">CBS 13917</strain>
    </source>
</reference>
<dbReference type="InterPro" id="IPR001807">
    <property type="entry name" value="ClC"/>
</dbReference>
<comment type="similarity">
    <text evidence="9">Belongs to the chloride channel (TC 2.A.49) family.</text>
</comment>
<dbReference type="CDD" id="cd03684">
    <property type="entry name" value="ClC_3_like"/>
    <property type="match status" value="1"/>
</dbReference>
<dbReference type="GeneID" id="92183383"/>
<feature type="transmembrane region" description="Helical" evidence="9">
    <location>
        <begin position="202"/>
        <end position="222"/>
    </location>
</feature>
<proteinExistence type="inferred from homology"/>
<feature type="transmembrane region" description="Helical" evidence="9">
    <location>
        <begin position="380"/>
        <end position="401"/>
    </location>
</feature>
<keyword evidence="8" id="KW-0129">CBS domain</keyword>
<evidence type="ECO:0000256" key="9">
    <source>
        <dbReference type="RuleBase" id="RU361221"/>
    </source>
</evidence>
<dbReference type="GO" id="GO:0005247">
    <property type="term" value="F:voltage-gated chloride channel activity"/>
    <property type="evidence" value="ECO:0007669"/>
    <property type="project" value="TreeGrafter"/>
</dbReference>
<dbReference type="EMBL" id="JBCAWK010000012">
    <property type="protein sequence ID" value="KAK8845412.1"/>
    <property type="molecule type" value="Genomic_DNA"/>
</dbReference>